<dbReference type="InterPro" id="IPR027383">
    <property type="entry name" value="Znf_put"/>
</dbReference>
<feature type="region of interest" description="Disordered" evidence="1">
    <location>
        <begin position="213"/>
        <end position="260"/>
    </location>
</feature>
<reference evidence="4" key="2">
    <citation type="submission" date="2020-09" db="EMBL/GenBank/DDBJ databases">
        <authorList>
            <person name="Sun Q."/>
            <person name="Zhou Y."/>
        </authorList>
    </citation>
    <scope>NUCLEOTIDE SEQUENCE</scope>
    <source>
        <strain evidence="4">CGMCC 4.5737</strain>
    </source>
</reference>
<sequence length="260" mass="27739">MTVRVAHNVGVDCSTCREAVSARLDGESEPVPARDTDQHLERCLACRAWQEHAVATSRALRVRKVTAVPDLTAAIVASAPALRPGRHRWLRPALAGVALAQLTLALTQILGLGTSAHRVGHHAMNSVASHLFNESTSWNLALGIGLLWAAWRPRSTTGLIPVLSGFIVLLFAYSAHDLITGAAPVSRVLGHGLLVVGLALLIVLHRTSATPDPGRGDVRIGAAGKAPDEPTHPSRTDGAEPRPRRSLRARLWPVGRRRAA</sequence>
<keyword evidence="2" id="KW-0812">Transmembrane</keyword>
<evidence type="ECO:0000313" key="5">
    <source>
        <dbReference type="Proteomes" id="UP000637578"/>
    </source>
</evidence>
<feature type="transmembrane region" description="Helical" evidence="2">
    <location>
        <begin position="158"/>
        <end position="176"/>
    </location>
</feature>
<feature type="domain" description="Putative zinc-finger" evidence="3">
    <location>
        <begin position="13"/>
        <end position="47"/>
    </location>
</feature>
<name>A0A8J3CF95_9PSEU</name>
<feature type="transmembrane region" description="Helical" evidence="2">
    <location>
        <begin position="135"/>
        <end position="151"/>
    </location>
</feature>
<gene>
    <name evidence="4" type="ORF">GCM10012275_30180</name>
</gene>
<evidence type="ECO:0000256" key="1">
    <source>
        <dbReference type="SAM" id="MobiDB-lite"/>
    </source>
</evidence>
<protein>
    <submittedName>
        <fullName evidence="4">Membrane protein</fullName>
    </submittedName>
</protein>
<evidence type="ECO:0000259" key="3">
    <source>
        <dbReference type="Pfam" id="PF13490"/>
    </source>
</evidence>
<feature type="transmembrane region" description="Helical" evidence="2">
    <location>
        <begin position="93"/>
        <end position="115"/>
    </location>
</feature>
<dbReference type="Pfam" id="PF13490">
    <property type="entry name" value="zf-HC2"/>
    <property type="match status" value="1"/>
</dbReference>
<keyword evidence="5" id="KW-1185">Reference proteome</keyword>
<feature type="compositionally biased region" description="Basic and acidic residues" evidence="1">
    <location>
        <begin position="226"/>
        <end position="243"/>
    </location>
</feature>
<reference evidence="4" key="1">
    <citation type="journal article" date="2014" name="Int. J. Syst. Evol. Microbiol.">
        <title>Complete genome sequence of Corynebacterium casei LMG S-19264T (=DSM 44701T), isolated from a smear-ripened cheese.</title>
        <authorList>
            <consortium name="US DOE Joint Genome Institute (JGI-PGF)"/>
            <person name="Walter F."/>
            <person name="Albersmeier A."/>
            <person name="Kalinowski J."/>
            <person name="Ruckert C."/>
        </authorList>
    </citation>
    <scope>NUCLEOTIDE SEQUENCE</scope>
    <source>
        <strain evidence="4">CGMCC 4.5737</strain>
    </source>
</reference>
<organism evidence="4 5">
    <name type="scientific">Longimycelium tulufanense</name>
    <dbReference type="NCBI Taxonomy" id="907463"/>
    <lineage>
        <taxon>Bacteria</taxon>
        <taxon>Bacillati</taxon>
        <taxon>Actinomycetota</taxon>
        <taxon>Actinomycetes</taxon>
        <taxon>Pseudonocardiales</taxon>
        <taxon>Pseudonocardiaceae</taxon>
        <taxon>Longimycelium</taxon>
    </lineage>
</organism>
<dbReference type="EMBL" id="BMMK01000012">
    <property type="protein sequence ID" value="GGM57014.1"/>
    <property type="molecule type" value="Genomic_DNA"/>
</dbReference>
<comment type="caution">
    <text evidence="4">The sequence shown here is derived from an EMBL/GenBank/DDBJ whole genome shotgun (WGS) entry which is preliminary data.</text>
</comment>
<feature type="transmembrane region" description="Helical" evidence="2">
    <location>
        <begin position="188"/>
        <end position="205"/>
    </location>
</feature>
<accession>A0A8J3CF95</accession>
<dbReference type="AlphaFoldDB" id="A0A8J3CF95"/>
<evidence type="ECO:0000256" key="2">
    <source>
        <dbReference type="SAM" id="Phobius"/>
    </source>
</evidence>
<dbReference type="Proteomes" id="UP000637578">
    <property type="component" value="Unassembled WGS sequence"/>
</dbReference>
<keyword evidence="2" id="KW-0472">Membrane</keyword>
<keyword evidence="2" id="KW-1133">Transmembrane helix</keyword>
<evidence type="ECO:0000313" key="4">
    <source>
        <dbReference type="EMBL" id="GGM57014.1"/>
    </source>
</evidence>
<proteinExistence type="predicted"/>